<evidence type="ECO:0000256" key="1">
    <source>
        <dbReference type="ARBA" id="ARBA00010290"/>
    </source>
</evidence>
<feature type="binding site" evidence="5">
    <location>
        <position position="55"/>
    </location>
    <ligand>
        <name>Mg(2+)</name>
        <dbReference type="ChEBI" id="CHEBI:18420"/>
    </ligand>
</feature>
<feature type="binding site" evidence="4">
    <location>
        <begin position="24"/>
        <end position="31"/>
    </location>
    <ligand>
        <name>GTP</name>
        <dbReference type="ChEBI" id="CHEBI:37565"/>
    </ligand>
</feature>
<reference evidence="8" key="1">
    <citation type="journal article" date="2013" name="Nature">
        <title>Pan genome of the phytoplankton Emiliania underpins its global distribution.</title>
        <authorList>
            <person name="Read B.A."/>
            <person name="Kegel J."/>
            <person name="Klute M.J."/>
            <person name="Kuo A."/>
            <person name="Lefebvre S.C."/>
            <person name="Maumus F."/>
            <person name="Mayer C."/>
            <person name="Miller J."/>
            <person name="Monier A."/>
            <person name="Salamov A."/>
            <person name="Young J."/>
            <person name="Aguilar M."/>
            <person name="Claverie J.M."/>
            <person name="Frickenhaus S."/>
            <person name="Gonzalez K."/>
            <person name="Herman E.K."/>
            <person name="Lin Y.C."/>
            <person name="Napier J."/>
            <person name="Ogata H."/>
            <person name="Sarno A.F."/>
            <person name="Shmutz J."/>
            <person name="Schroeder D."/>
            <person name="de Vargas C."/>
            <person name="Verret F."/>
            <person name="von Dassow P."/>
            <person name="Valentin K."/>
            <person name="Van de Peer Y."/>
            <person name="Wheeler G."/>
            <person name="Dacks J.B."/>
            <person name="Delwiche C.F."/>
            <person name="Dyhrman S.T."/>
            <person name="Glockner G."/>
            <person name="John U."/>
            <person name="Richards T."/>
            <person name="Worden A.Z."/>
            <person name="Zhang X."/>
            <person name="Grigoriev I.V."/>
            <person name="Allen A.E."/>
            <person name="Bidle K."/>
            <person name="Borodovsky M."/>
            <person name="Bowler C."/>
            <person name="Brownlee C."/>
            <person name="Cock J.M."/>
            <person name="Elias M."/>
            <person name="Gladyshev V.N."/>
            <person name="Groth M."/>
            <person name="Guda C."/>
            <person name="Hadaegh A."/>
            <person name="Iglesias-Rodriguez M.D."/>
            <person name="Jenkins J."/>
            <person name="Jones B.M."/>
            <person name="Lawson T."/>
            <person name="Leese F."/>
            <person name="Lindquist E."/>
            <person name="Lobanov A."/>
            <person name="Lomsadze A."/>
            <person name="Malik S.B."/>
            <person name="Marsh M.E."/>
            <person name="Mackinder L."/>
            <person name="Mock T."/>
            <person name="Mueller-Roeber B."/>
            <person name="Pagarete A."/>
            <person name="Parker M."/>
            <person name="Probert I."/>
            <person name="Quesneville H."/>
            <person name="Raines C."/>
            <person name="Rensing S.A."/>
            <person name="Riano-Pachon D.M."/>
            <person name="Richier S."/>
            <person name="Rokitta S."/>
            <person name="Shiraiwa Y."/>
            <person name="Soanes D.M."/>
            <person name="van der Giezen M."/>
            <person name="Wahlund T.M."/>
            <person name="Williams B."/>
            <person name="Wilson W."/>
            <person name="Wolfe G."/>
            <person name="Wurch L.L."/>
        </authorList>
    </citation>
    <scope>NUCLEOTIDE SEQUENCE</scope>
</reference>
<dbReference type="RefSeq" id="XP_005779949.1">
    <property type="nucleotide sequence ID" value="XM_005779892.1"/>
</dbReference>
<dbReference type="EnsemblProtists" id="EOD27520">
    <property type="protein sequence ID" value="EOD27520"/>
    <property type="gene ID" value="EMIHUDRAFT_366595"/>
</dbReference>
<feature type="binding site" evidence="5">
    <location>
        <position position="31"/>
    </location>
    <ligand>
        <name>Mg(2+)</name>
        <dbReference type="ChEBI" id="CHEBI:18420"/>
    </ligand>
</feature>
<dbReference type="PANTHER" id="PTHR45909">
    <property type="entry name" value="ADP-RIBOSYLATION FACTOR-RELATED PROTEIN 1"/>
    <property type="match status" value="1"/>
</dbReference>
<dbReference type="PROSITE" id="PS51419">
    <property type="entry name" value="RAB"/>
    <property type="match status" value="1"/>
</dbReference>
<keyword evidence="3 4" id="KW-0342">GTP-binding</keyword>
<evidence type="ECO:0000256" key="4">
    <source>
        <dbReference type="PIRSR" id="PIRSR606689-1"/>
    </source>
</evidence>
<feature type="chain" id="PRO_5044053588" evidence="6">
    <location>
        <begin position="28"/>
        <end position="193"/>
    </location>
</feature>
<evidence type="ECO:0000313" key="8">
    <source>
        <dbReference type="Proteomes" id="UP000013827"/>
    </source>
</evidence>
<dbReference type="GO" id="GO:0046872">
    <property type="term" value="F:metal ion binding"/>
    <property type="evidence" value="ECO:0007669"/>
    <property type="project" value="UniProtKB-KW"/>
</dbReference>
<dbReference type="GO" id="GO:0006886">
    <property type="term" value="P:intracellular protein transport"/>
    <property type="evidence" value="ECO:0007669"/>
    <property type="project" value="TreeGrafter"/>
</dbReference>
<keyword evidence="2 4" id="KW-0547">Nucleotide-binding</keyword>
<dbReference type="GeneID" id="17268955"/>
<proteinExistence type="inferred from homology"/>
<evidence type="ECO:0000256" key="3">
    <source>
        <dbReference type="ARBA" id="ARBA00023134"/>
    </source>
</evidence>
<reference evidence="7" key="2">
    <citation type="submission" date="2024-10" db="UniProtKB">
        <authorList>
            <consortium name="EnsemblProtists"/>
        </authorList>
    </citation>
    <scope>IDENTIFICATION</scope>
</reference>
<dbReference type="InterPro" id="IPR024156">
    <property type="entry name" value="Small_GTPase_ARF"/>
</dbReference>
<dbReference type="KEGG" id="ehx:EMIHUDRAFT_368120"/>
<dbReference type="AlphaFoldDB" id="A0A0D3JVI5"/>
<dbReference type="Gene3D" id="3.40.50.300">
    <property type="entry name" value="P-loop containing nucleotide triphosphate hydrolases"/>
    <property type="match status" value="1"/>
</dbReference>
<comment type="similarity">
    <text evidence="1">Belongs to the small GTPase superfamily. Arf family.</text>
</comment>
<organism evidence="7 8">
    <name type="scientific">Emiliania huxleyi (strain CCMP1516)</name>
    <dbReference type="NCBI Taxonomy" id="280463"/>
    <lineage>
        <taxon>Eukaryota</taxon>
        <taxon>Haptista</taxon>
        <taxon>Haptophyta</taxon>
        <taxon>Prymnesiophyceae</taxon>
        <taxon>Isochrysidales</taxon>
        <taxon>Noelaerhabdaceae</taxon>
        <taxon>Emiliania</taxon>
    </lineage>
</organism>
<name>A0A0D3JVI5_EMIH1</name>
<dbReference type="InterPro" id="IPR005225">
    <property type="entry name" value="Small_GTP-bd"/>
</dbReference>
<dbReference type="HOGENOM" id="CLU_040729_7_2_1"/>
<dbReference type="GO" id="GO:0043001">
    <property type="term" value="P:Golgi to plasma membrane protein transport"/>
    <property type="evidence" value="ECO:0007669"/>
    <property type="project" value="TreeGrafter"/>
</dbReference>
<evidence type="ECO:0000256" key="2">
    <source>
        <dbReference type="ARBA" id="ARBA00022741"/>
    </source>
</evidence>
<dbReference type="Pfam" id="PF00025">
    <property type="entry name" value="Arf"/>
    <property type="match status" value="1"/>
</dbReference>
<dbReference type="GeneID" id="17273065"/>
<dbReference type="PROSITE" id="PS51417">
    <property type="entry name" value="ARF"/>
    <property type="match status" value="1"/>
</dbReference>
<dbReference type="PaxDb" id="2903-EOD23405"/>
<dbReference type="PRINTS" id="PR00449">
    <property type="entry name" value="RASTRNSFRMNG"/>
</dbReference>
<dbReference type="STRING" id="2903.R1E9M3"/>
<evidence type="ECO:0000256" key="6">
    <source>
        <dbReference type="SAM" id="SignalP"/>
    </source>
</evidence>
<feature type="signal peptide" evidence="6">
    <location>
        <begin position="1"/>
        <end position="27"/>
    </location>
</feature>
<dbReference type="GO" id="GO:0005525">
    <property type="term" value="F:GTP binding"/>
    <property type="evidence" value="ECO:0007669"/>
    <property type="project" value="UniProtKB-KW"/>
</dbReference>
<dbReference type="SMART" id="SM00177">
    <property type="entry name" value="ARF"/>
    <property type="match status" value="1"/>
</dbReference>
<evidence type="ECO:0000313" key="7">
    <source>
        <dbReference type="EnsemblProtists" id="EOD27520"/>
    </source>
</evidence>
<dbReference type="EnsemblProtists" id="EOD23405">
    <property type="protein sequence ID" value="EOD23405"/>
    <property type="gene ID" value="EMIHUDRAFT_368120"/>
</dbReference>
<dbReference type="Proteomes" id="UP000013827">
    <property type="component" value="Unassembled WGS sequence"/>
</dbReference>
<dbReference type="PANTHER" id="PTHR45909:SF1">
    <property type="entry name" value="ADP-RIBOSYLATION FACTOR-RELATED PROTEIN 1"/>
    <property type="match status" value="1"/>
</dbReference>
<protein>
    <submittedName>
        <fullName evidence="7">Uncharacterized protein</fullName>
    </submittedName>
</protein>
<dbReference type="GO" id="GO:0003924">
    <property type="term" value="F:GTPase activity"/>
    <property type="evidence" value="ECO:0007669"/>
    <property type="project" value="InterPro"/>
</dbReference>
<evidence type="ECO:0000256" key="5">
    <source>
        <dbReference type="PIRSR" id="PIRSR606689-2"/>
    </source>
</evidence>
<keyword evidence="5" id="KW-0479">Metal-binding</keyword>
<feature type="binding site" evidence="4">
    <location>
        <begin position="133"/>
        <end position="136"/>
    </location>
    <ligand>
        <name>GTP</name>
        <dbReference type="ChEBI" id="CHEBI:37565"/>
    </ligand>
</feature>
<feature type="binding site" evidence="4">
    <location>
        <position position="77"/>
    </location>
    <ligand>
        <name>GTP</name>
        <dbReference type="ChEBI" id="CHEBI:37565"/>
    </ligand>
</feature>
<keyword evidence="6" id="KW-0732">Signal</keyword>
<keyword evidence="5" id="KW-0460">Magnesium</keyword>
<dbReference type="SMART" id="SM00178">
    <property type="entry name" value="SAR"/>
    <property type="match status" value="1"/>
</dbReference>
<sequence length="193" mass="21395">MFSLLVGFWQLLFRRAEFHVLILGVDAAGKTTVLEQIKATFLGREPMPPAKIAPTVGLNIGRLQVRRCKLICWDLGGQAALRAIWEKYYSEAHGLIYVVDAADTERIDESRNVLHALLGHPDLAGIPLLLLANKQDAQGALSPHEVEARFGLQQVLETSQPRQVFGTAALTGERIEESIHWLVEALRDSPRIG</sequence>
<dbReference type="eggNOG" id="KOG0076">
    <property type="taxonomic scope" value="Eukaryota"/>
</dbReference>
<dbReference type="OMA" id="HGFYKYM"/>
<keyword evidence="8" id="KW-1185">Reference proteome</keyword>
<dbReference type="GO" id="GO:0034067">
    <property type="term" value="P:protein localization to Golgi apparatus"/>
    <property type="evidence" value="ECO:0007669"/>
    <property type="project" value="TreeGrafter"/>
</dbReference>
<dbReference type="InterPro" id="IPR027417">
    <property type="entry name" value="P-loop_NTPase"/>
</dbReference>
<dbReference type="FunFam" id="3.40.50.300:FF:001166">
    <property type="entry name" value="ADP-ribosylation factor D"/>
    <property type="match status" value="1"/>
</dbReference>
<dbReference type="RefSeq" id="XP_005775834.1">
    <property type="nucleotide sequence ID" value="XM_005775777.1"/>
</dbReference>
<dbReference type="GO" id="GO:0005794">
    <property type="term" value="C:Golgi apparatus"/>
    <property type="evidence" value="ECO:0007669"/>
    <property type="project" value="TreeGrafter"/>
</dbReference>
<dbReference type="NCBIfam" id="TIGR00231">
    <property type="entry name" value="small_GTP"/>
    <property type="match status" value="1"/>
</dbReference>
<dbReference type="KEGG" id="ehx:EMIHUDRAFT_366595"/>
<dbReference type="SUPFAM" id="SSF52540">
    <property type="entry name" value="P-loop containing nucleoside triphosphate hydrolases"/>
    <property type="match status" value="1"/>
</dbReference>
<dbReference type="InterPro" id="IPR006689">
    <property type="entry name" value="Small_GTPase_ARF/SAR"/>
</dbReference>
<accession>A0A0D3JVI5</accession>